<dbReference type="Gene3D" id="3.30.460.10">
    <property type="entry name" value="Beta Polymerase, domain 2"/>
    <property type="match status" value="1"/>
</dbReference>
<dbReference type="InterPro" id="IPR009185">
    <property type="entry name" value="Nucleotidl_trans"/>
</dbReference>
<organism evidence="2 3">
    <name type="scientific">Aeropyrum pernix</name>
    <dbReference type="NCBI Taxonomy" id="56636"/>
    <lineage>
        <taxon>Archaea</taxon>
        <taxon>Thermoproteota</taxon>
        <taxon>Thermoprotei</taxon>
        <taxon>Desulfurococcales</taxon>
        <taxon>Desulfurococcaceae</taxon>
        <taxon>Aeropyrum</taxon>
    </lineage>
</organism>
<dbReference type="Proteomes" id="UP000291213">
    <property type="component" value="Unassembled WGS sequence"/>
</dbReference>
<evidence type="ECO:0000313" key="2">
    <source>
        <dbReference type="EMBL" id="GBF09773.1"/>
    </source>
</evidence>
<protein>
    <recommendedName>
        <fullName evidence="1">Polymerase nucleotidyl transferase domain-containing protein</fullName>
    </recommendedName>
</protein>
<feature type="domain" description="Polymerase nucleotidyl transferase" evidence="1">
    <location>
        <begin position="27"/>
        <end position="76"/>
    </location>
</feature>
<dbReference type="InterPro" id="IPR043519">
    <property type="entry name" value="NT_sf"/>
</dbReference>
<dbReference type="Pfam" id="PF01909">
    <property type="entry name" value="NTP_transf_2"/>
    <property type="match status" value="1"/>
</dbReference>
<gene>
    <name evidence="2" type="ORF">apy_14980</name>
</gene>
<name>A0A401HBG4_AERPX</name>
<sequence>MASRRVFTQVEVEYSPEHWRLLREKRRKALEIVRALSRTVHPGLVVIHGSVARGDVHPGSDVDVAIVEPVPPGLVEEALEASGFAVYKRIIVMATPRSTPKAYLVLDPSEERVVSLPLARLQPREREFYMWGGEVDATGLERGARSPGVTKRLVLVVPTPRGHVEEPVLGNEGRVAEVLGISLETVRERVRVLSRRRELGRTGVYIKVELPPEEPFEEAVRRLSASNPFFRRMMSDRSR</sequence>
<dbReference type="SUPFAM" id="SSF81301">
    <property type="entry name" value="Nucleotidyltransferase"/>
    <property type="match status" value="1"/>
</dbReference>
<dbReference type="EMBL" id="BDMD01000099">
    <property type="protein sequence ID" value="GBF09773.1"/>
    <property type="molecule type" value="Genomic_DNA"/>
</dbReference>
<comment type="caution">
    <text evidence="2">The sequence shown here is derived from an EMBL/GenBank/DDBJ whole genome shotgun (WGS) entry which is preliminary data.</text>
</comment>
<accession>A0A401HBG4</accession>
<proteinExistence type="predicted"/>
<dbReference type="AlphaFoldDB" id="A0A401HBG4"/>
<evidence type="ECO:0000313" key="3">
    <source>
        <dbReference type="Proteomes" id="UP000291213"/>
    </source>
</evidence>
<dbReference type="GO" id="GO:0016779">
    <property type="term" value="F:nucleotidyltransferase activity"/>
    <property type="evidence" value="ECO:0007669"/>
    <property type="project" value="InterPro"/>
</dbReference>
<reference evidence="2 3" key="1">
    <citation type="submission" date="2017-02" db="EMBL/GenBank/DDBJ databases">
        <title>isolation and characterization of a novel temperate virus Aeropyrum globular virus 1 infecting hyperthermophilic archaeon Aeropyrum.</title>
        <authorList>
            <person name="Yumiya M."/>
            <person name="Yoshida T."/>
            <person name="Sako Y."/>
        </authorList>
    </citation>
    <scope>NUCLEOTIDE SEQUENCE [LARGE SCALE GENOMIC DNA]</scope>
    <source>
        <strain evidence="2 3">YK1-12-2013</strain>
    </source>
</reference>
<dbReference type="OrthoDB" id="9287at2157"/>
<dbReference type="PIRSF" id="PIRSF005928">
    <property type="entry name" value="Nucleotidltrnsf"/>
    <property type="match status" value="1"/>
</dbReference>
<dbReference type="CDD" id="cd05403">
    <property type="entry name" value="NT_KNTase_like"/>
    <property type="match status" value="1"/>
</dbReference>
<evidence type="ECO:0000259" key="1">
    <source>
        <dbReference type="Pfam" id="PF01909"/>
    </source>
</evidence>
<dbReference type="InterPro" id="IPR002934">
    <property type="entry name" value="Polymerase_NTP_transf_dom"/>
</dbReference>